<evidence type="ECO:0000256" key="2">
    <source>
        <dbReference type="ARBA" id="ARBA00011738"/>
    </source>
</evidence>
<feature type="binding site" evidence="10">
    <location>
        <position position="73"/>
    </location>
    <ligand>
        <name>substrate</name>
    </ligand>
</feature>
<evidence type="ECO:0000256" key="7">
    <source>
        <dbReference type="ARBA" id="ARBA00023080"/>
    </source>
</evidence>
<dbReference type="NCBIfam" id="TIGR00042">
    <property type="entry name" value="RdgB/HAM1 family non-canonical purine NTP pyrophosphatase"/>
    <property type="match status" value="1"/>
</dbReference>
<dbReference type="Proteomes" id="UP000232227">
    <property type="component" value="Chromosome"/>
</dbReference>
<evidence type="ECO:0000313" key="13">
    <source>
        <dbReference type="Proteomes" id="UP000232227"/>
    </source>
</evidence>
<sequence length="206" mass="23429">MTNKEEIWIATENEGKIQEFKQMLGNDYDVKSLLDLPEKLDIEENGETFEQNALIKAMALAKVIHKPTIGDDSGIEIEEMHNFPGVRSKRWALPITDPKEINQKLLAVLQEKHLTAKQQRKAKMVTYLVYFDPENNFQRGFQGVLNGYIAPEAKGNGGFGYDEIFIPNDTDRTVAEQVENKNDFSHRSKALKKLKEFLDSKADGNA</sequence>
<feature type="active site" description="Proton acceptor" evidence="10">
    <location>
        <position position="72"/>
    </location>
</feature>
<gene>
    <name evidence="12" type="primary">rdgB</name>
    <name evidence="12" type="ORF">CP520_01580</name>
</gene>
<dbReference type="InterPro" id="IPR002637">
    <property type="entry name" value="RdgB/HAM1"/>
</dbReference>
<evidence type="ECO:0000256" key="3">
    <source>
        <dbReference type="ARBA" id="ARBA00022723"/>
    </source>
</evidence>
<feature type="binding site" evidence="10">
    <location>
        <begin position="11"/>
        <end position="16"/>
    </location>
    <ligand>
        <name>substrate</name>
    </ligand>
</feature>
<dbReference type="EMBL" id="CP023668">
    <property type="protein sequence ID" value="ATG97447.1"/>
    <property type="molecule type" value="Genomic_DNA"/>
</dbReference>
<dbReference type="EC" id="3.6.1.66" evidence="10"/>
<dbReference type="HAMAP" id="MF_01405">
    <property type="entry name" value="Non_canon_purine_NTPase"/>
    <property type="match status" value="1"/>
</dbReference>
<keyword evidence="4 10" id="KW-0547">Nucleotide-binding</keyword>
<dbReference type="CDD" id="cd00515">
    <property type="entry name" value="HAM1"/>
    <property type="match status" value="1"/>
</dbReference>
<protein>
    <recommendedName>
        <fullName evidence="10">dITP/XTP pyrophosphatase</fullName>
        <ecNumber evidence="10">3.6.1.66</ecNumber>
    </recommendedName>
    <alternativeName>
        <fullName evidence="10">Non-canonical purine NTP pyrophosphatase</fullName>
    </alternativeName>
    <alternativeName>
        <fullName evidence="10">Non-standard purine NTP pyrophosphatase</fullName>
    </alternativeName>
    <alternativeName>
        <fullName evidence="10">Nucleoside-triphosphate diphosphatase</fullName>
    </alternativeName>
    <alternativeName>
        <fullName evidence="10">Nucleoside-triphosphate pyrophosphatase</fullName>
        <shortName evidence="10">NTPase</shortName>
    </alternativeName>
</protein>
<dbReference type="GO" id="GO:0009117">
    <property type="term" value="P:nucleotide metabolic process"/>
    <property type="evidence" value="ECO:0007669"/>
    <property type="project" value="UniProtKB-KW"/>
</dbReference>
<dbReference type="GO" id="GO:0005829">
    <property type="term" value="C:cytosol"/>
    <property type="evidence" value="ECO:0007669"/>
    <property type="project" value="TreeGrafter"/>
</dbReference>
<dbReference type="GO" id="GO:0036222">
    <property type="term" value="F:XTP diphosphatase activity"/>
    <property type="evidence" value="ECO:0007669"/>
    <property type="project" value="UniProtKB-UniRule"/>
</dbReference>
<keyword evidence="3 10" id="KW-0479">Metal-binding</keyword>
<dbReference type="KEGG" id="mlac:CP520_01580"/>
<evidence type="ECO:0000256" key="11">
    <source>
        <dbReference type="RuleBase" id="RU003781"/>
    </source>
</evidence>
<feature type="binding site" evidence="10">
    <location>
        <position position="43"/>
    </location>
    <ligand>
        <name>Mg(2+)</name>
        <dbReference type="ChEBI" id="CHEBI:18420"/>
    </ligand>
</feature>
<comment type="catalytic activity">
    <reaction evidence="10">
        <text>ITP + H2O = IMP + diphosphate + H(+)</text>
        <dbReference type="Rhea" id="RHEA:29399"/>
        <dbReference type="ChEBI" id="CHEBI:15377"/>
        <dbReference type="ChEBI" id="CHEBI:15378"/>
        <dbReference type="ChEBI" id="CHEBI:33019"/>
        <dbReference type="ChEBI" id="CHEBI:58053"/>
        <dbReference type="ChEBI" id="CHEBI:61402"/>
        <dbReference type="EC" id="3.6.1.66"/>
    </reaction>
</comment>
<feature type="binding site" evidence="10">
    <location>
        <position position="72"/>
    </location>
    <ligand>
        <name>Mg(2+)</name>
        <dbReference type="ChEBI" id="CHEBI:18420"/>
    </ligand>
</feature>
<feature type="binding site" evidence="10">
    <location>
        <begin position="186"/>
        <end position="187"/>
    </location>
    <ligand>
        <name>substrate</name>
    </ligand>
</feature>
<evidence type="ECO:0000256" key="10">
    <source>
        <dbReference type="HAMAP-Rule" id="MF_01405"/>
    </source>
</evidence>
<dbReference type="GO" id="GO:0017111">
    <property type="term" value="F:ribonucleoside triphosphate phosphatase activity"/>
    <property type="evidence" value="ECO:0007669"/>
    <property type="project" value="InterPro"/>
</dbReference>
<feature type="binding site" evidence="10">
    <location>
        <position position="181"/>
    </location>
    <ligand>
        <name>substrate</name>
    </ligand>
</feature>
<comment type="catalytic activity">
    <reaction evidence="8 10">
        <text>dITP + H2O = dIMP + diphosphate + H(+)</text>
        <dbReference type="Rhea" id="RHEA:28342"/>
        <dbReference type="ChEBI" id="CHEBI:15377"/>
        <dbReference type="ChEBI" id="CHEBI:15378"/>
        <dbReference type="ChEBI" id="CHEBI:33019"/>
        <dbReference type="ChEBI" id="CHEBI:61194"/>
        <dbReference type="ChEBI" id="CHEBI:61382"/>
        <dbReference type="EC" id="3.6.1.66"/>
    </reaction>
</comment>
<dbReference type="RefSeq" id="WP_096862735.1">
    <property type="nucleotide sequence ID" value="NZ_CP023668.1"/>
</dbReference>
<dbReference type="GO" id="GO:0046872">
    <property type="term" value="F:metal ion binding"/>
    <property type="evidence" value="ECO:0007669"/>
    <property type="project" value="UniProtKB-KW"/>
</dbReference>
<feature type="binding site" evidence="10">
    <location>
        <begin position="159"/>
        <end position="162"/>
    </location>
    <ligand>
        <name>substrate</name>
    </ligand>
</feature>
<dbReference type="PANTHER" id="PTHR11067:SF9">
    <property type="entry name" value="INOSINE TRIPHOSPHATE PYROPHOSPHATASE"/>
    <property type="match status" value="1"/>
</dbReference>
<evidence type="ECO:0000256" key="9">
    <source>
        <dbReference type="ARBA" id="ARBA00052017"/>
    </source>
</evidence>
<dbReference type="Pfam" id="PF01725">
    <property type="entry name" value="Ham1p_like"/>
    <property type="match status" value="1"/>
</dbReference>
<proteinExistence type="inferred from homology"/>
<comment type="subunit">
    <text evidence="2 10">Homodimer.</text>
</comment>
<dbReference type="OrthoDB" id="9807456at2"/>
<keyword evidence="7 10" id="KW-0546">Nucleotide metabolism</keyword>
<dbReference type="InterPro" id="IPR029001">
    <property type="entry name" value="ITPase-like_fam"/>
</dbReference>
<accession>A0A291IRX9</accession>
<keyword evidence="13" id="KW-1185">Reference proteome</keyword>
<dbReference type="FunFam" id="3.90.950.10:FF:000001">
    <property type="entry name" value="dITP/XTP pyrophosphatase"/>
    <property type="match status" value="1"/>
</dbReference>
<name>A0A291IRX9_9MOLU</name>
<evidence type="ECO:0000256" key="4">
    <source>
        <dbReference type="ARBA" id="ARBA00022741"/>
    </source>
</evidence>
<comment type="similarity">
    <text evidence="1 10 11">Belongs to the HAM1 NTPase family.</text>
</comment>
<dbReference type="AlphaFoldDB" id="A0A291IRX9"/>
<dbReference type="Gene3D" id="3.90.950.10">
    <property type="match status" value="1"/>
</dbReference>
<evidence type="ECO:0000313" key="12">
    <source>
        <dbReference type="EMBL" id="ATG97447.1"/>
    </source>
</evidence>
<comment type="catalytic activity">
    <reaction evidence="9 10">
        <text>XTP + H2O = XMP + diphosphate + H(+)</text>
        <dbReference type="Rhea" id="RHEA:28610"/>
        <dbReference type="ChEBI" id="CHEBI:15377"/>
        <dbReference type="ChEBI" id="CHEBI:15378"/>
        <dbReference type="ChEBI" id="CHEBI:33019"/>
        <dbReference type="ChEBI" id="CHEBI:57464"/>
        <dbReference type="ChEBI" id="CHEBI:61314"/>
        <dbReference type="EC" id="3.6.1.66"/>
    </reaction>
</comment>
<dbReference type="GO" id="GO:0000166">
    <property type="term" value="F:nucleotide binding"/>
    <property type="evidence" value="ECO:0007669"/>
    <property type="project" value="UniProtKB-KW"/>
</dbReference>
<evidence type="ECO:0000256" key="8">
    <source>
        <dbReference type="ARBA" id="ARBA00051875"/>
    </source>
</evidence>
<dbReference type="GO" id="GO:0009146">
    <property type="term" value="P:purine nucleoside triphosphate catabolic process"/>
    <property type="evidence" value="ECO:0007669"/>
    <property type="project" value="UniProtKB-UniRule"/>
</dbReference>
<evidence type="ECO:0000256" key="5">
    <source>
        <dbReference type="ARBA" id="ARBA00022801"/>
    </source>
</evidence>
<dbReference type="InterPro" id="IPR020922">
    <property type="entry name" value="dITP/XTP_pyrophosphatase"/>
</dbReference>
<dbReference type="GO" id="GO:0036220">
    <property type="term" value="F:ITP diphosphatase activity"/>
    <property type="evidence" value="ECO:0007669"/>
    <property type="project" value="UniProtKB-UniRule"/>
</dbReference>
<reference evidence="12 13" key="1">
    <citation type="submission" date="2017-09" db="EMBL/GenBank/DDBJ databases">
        <title>SPAdes assembly of the Mesoplasma lactucae genome.</title>
        <authorList>
            <person name="Knight T.F."/>
            <person name="Rubinstein R."/>
            <person name="Citino T."/>
        </authorList>
    </citation>
    <scope>NUCLEOTIDE SEQUENCE [LARGE SCALE GENOMIC DNA]</scope>
    <source>
        <strain evidence="12 13">831-C4</strain>
    </source>
</reference>
<comment type="cofactor">
    <cofactor evidence="10">
        <name>Mg(2+)</name>
        <dbReference type="ChEBI" id="CHEBI:18420"/>
    </cofactor>
    <text evidence="10">Binds 1 Mg(2+) ion per subunit.</text>
</comment>
<keyword evidence="5 10" id="KW-0378">Hydrolase</keyword>
<dbReference type="GO" id="GO:0035870">
    <property type="term" value="F:dITP diphosphatase activity"/>
    <property type="evidence" value="ECO:0007669"/>
    <property type="project" value="UniProtKB-UniRule"/>
</dbReference>
<comment type="function">
    <text evidence="10">Pyrophosphatase that catalyzes the hydrolysis of nucleoside triphosphates to their monophosphate derivatives, with a high preference for the non-canonical purine nucleotides XTP (xanthosine triphosphate), dITP (deoxyinosine triphosphate) and ITP. Seems to function as a house-cleaning enzyme that removes non-canonical purine nucleotides from the nucleotide pool, thus preventing their incorporation into DNA/RNA and avoiding chromosomal lesions.</text>
</comment>
<evidence type="ECO:0000256" key="1">
    <source>
        <dbReference type="ARBA" id="ARBA00008023"/>
    </source>
</evidence>
<dbReference type="PANTHER" id="PTHR11067">
    <property type="entry name" value="INOSINE TRIPHOSPHATE PYROPHOSPHATASE/HAM1 PROTEIN"/>
    <property type="match status" value="1"/>
</dbReference>
<dbReference type="SUPFAM" id="SSF52972">
    <property type="entry name" value="ITPase-like"/>
    <property type="match status" value="1"/>
</dbReference>
<evidence type="ECO:0000256" key="6">
    <source>
        <dbReference type="ARBA" id="ARBA00022842"/>
    </source>
</evidence>
<organism evidence="12 13">
    <name type="scientific">Mesoplasma lactucae ATCC 49193</name>
    <dbReference type="NCBI Taxonomy" id="81460"/>
    <lineage>
        <taxon>Bacteria</taxon>
        <taxon>Bacillati</taxon>
        <taxon>Mycoplasmatota</taxon>
        <taxon>Mollicutes</taxon>
        <taxon>Entomoplasmatales</taxon>
        <taxon>Entomoplasmataceae</taxon>
        <taxon>Mesoplasma</taxon>
    </lineage>
</organism>
<keyword evidence="6 10" id="KW-0460">Magnesium</keyword>